<reference evidence="16" key="1">
    <citation type="journal article" date="2019" name="Int. J. Syst. Evol. Microbiol.">
        <title>The Global Catalogue of Microorganisms (GCM) 10K type strain sequencing project: providing services to taxonomists for standard genome sequencing and annotation.</title>
        <authorList>
            <consortium name="The Broad Institute Genomics Platform"/>
            <consortium name="The Broad Institute Genome Sequencing Center for Infectious Disease"/>
            <person name="Wu L."/>
            <person name="Ma J."/>
        </authorList>
    </citation>
    <scope>NUCLEOTIDE SEQUENCE [LARGE SCALE GENOMIC DNA]</scope>
    <source>
        <strain evidence="16">CCUG 53270</strain>
    </source>
</reference>
<comment type="similarity">
    <text evidence="3">Belongs to the lysine N(6)-hydroxylase/L-ornithine N(5)-oxygenase family.</text>
</comment>
<dbReference type="Proteomes" id="UP001597180">
    <property type="component" value="Unassembled WGS sequence"/>
</dbReference>
<evidence type="ECO:0000256" key="8">
    <source>
        <dbReference type="ARBA" id="ARBA00022857"/>
    </source>
</evidence>
<evidence type="ECO:0000313" key="16">
    <source>
        <dbReference type="Proteomes" id="UP001597180"/>
    </source>
</evidence>
<evidence type="ECO:0000256" key="6">
    <source>
        <dbReference type="ARBA" id="ARBA00022630"/>
    </source>
</evidence>
<dbReference type="EMBL" id="JBHTLU010000031">
    <property type="protein sequence ID" value="MFD1222818.1"/>
    <property type="molecule type" value="Genomic_DNA"/>
</dbReference>
<comment type="pathway">
    <text evidence="2">Siderophore biosynthesis.</text>
</comment>
<dbReference type="Gene3D" id="3.50.50.60">
    <property type="entry name" value="FAD/NAD(P)-binding domain"/>
    <property type="match status" value="1"/>
</dbReference>
<name>A0ABW3UPF9_9BACL</name>
<evidence type="ECO:0000256" key="13">
    <source>
        <dbReference type="ARBA" id="ARBA00032738"/>
    </source>
</evidence>
<keyword evidence="16" id="KW-1185">Reference proteome</keyword>
<keyword evidence="6" id="KW-0285">Flavoprotein</keyword>
<accession>A0ABW3UPF9</accession>
<dbReference type="PRINTS" id="PR00368">
    <property type="entry name" value="FADPNR"/>
</dbReference>
<keyword evidence="9" id="KW-0560">Oxidoreductase</keyword>
<dbReference type="SUPFAM" id="SSF51905">
    <property type="entry name" value="FAD/NAD(P)-binding domain"/>
    <property type="match status" value="1"/>
</dbReference>
<evidence type="ECO:0000256" key="4">
    <source>
        <dbReference type="ARBA" id="ARBA00013076"/>
    </source>
</evidence>
<evidence type="ECO:0000256" key="7">
    <source>
        <dbReference type="ARBA" id="ARBA00022827"/>
    </source>
</evidence>
<gene>
    <name evidence="15" type="ORF">ACFQ4B_22130</name>
</gene>
<evidence type="ECO:0000256" key="5">
    <source>
        <dbReference type="ARBA" id="ARBA00016406"/>
    </source>
</evidence>
<evidence type="ECO:0000256" key="9">
    <source>
        <dbReference type="ARBA" id="ARBA00023002"/>
    </source>
</evidence>
<evidence type="ECO:0000313" key="15">
    <source>
        <dbReference type="EMBL" id="MFD1222818.1"/>
    </source>
</evidence>
<evidence type="ECO:0000256" key="3">
    <source>
        <dbReference type="ARBA" id="ARBA00007588"/>
    </source>
</evidence>
<dbReference type="InterPro" id="IPR025700">
    <property type="entry name" value="Lys/Orn_oxygenase"/>
</dbReference>
<protein>
    <recommendedName>
        <fullName evidence="5">L-lysine N6-monooxygenase MbtG</fullName>
        <ecNumber evidence="4">1.14.13.59</ecNumber>
    </recommendedName>
    <alternativeName>
        <fullName evidence="13">Lysine 6-N-hydroxylase</fullName>
    </alternativeName>
    <alternativeName>
        <fullName evidence="12">Lysine N6-hydroxylase</fullName>
    </alternativeName>
    <alternativeName>
        <fullName evidence="10">Lysine-N-oxygenase</fullName>
    </alternativeName>
    <alternativeName>
        <fullName evidence="11">Mycobactin synthase protein G</fullName>
    </alternativeName>
</protein>
<dbReference type="PANTHER" id="PTHR43539:SF78">
    <property type="entry name" value="FLAVIN-CONTAINING MONOOXYGENASE"/>
    <property type="match status" value="1"/>
</dbReference>
<dbReference type="PANTHER" id="PTHR43539">
    <property type="entry name" value="FLAVIN-BINDING MONOOXYGENASE-LIKE PROTEIN (AFU_ORTHOLOGUE AFUA_4G09220)"/>
    <property type="match status" value="1"/>
</dbReference>
<comment type="cofactor">
    <cofactor evidence="1">
        <name>FAD</name>
        <dbReference type="ChEBI" id="CHEBI:57692"/>
    </cofactor>
</comment>
<evidence type="ECO:0000256" key="12">
    <source>
        <dbReference type="ARBA" id="ARBA00032493"/>
    </source>
</evidence>
<dbReference type="PRINTS" id="PR00411">
    <property type="entry name" value="PNDRDTASEI"/>
</dbReference>
<dbReference type="InterPro" id="IPR036188">
    <property type="entry name" value="FAD/NAD-bd_sf"/>
</dbReference>
<dbReference type="Pfam" id="PF13434">
    <property type="entry name" value="Lys_Orn_oxgnase"/>
    <property type="match status" value="1"/>
</dbReference>
<keyword evidence="7" id="KW-0274">FAD</keyword>
<dbReference type="InterPro" id="IPR050982">
    <property type="entry name" value="Auxin_biosynth/cation_transpt"/>
</dbReference>
<keyword evidence="8" id="KW-0521">NADP</keyword>
<proteinExistence type="inferred from homology"/>
<dbReference type="RefSeq" id="WP_345588645.1">
    <property type="nucleotide sequence ID" value="NZ_BAABJG010000015.1"/>
</dbReference>
<evidence type="ECO:0000256" key="11">
    <source>
        <dbReference type="ARBA" id="ARBA00031158"/>
    </source>
</evidence>
<comment type="caution">
    <text evidence="15">The sequence shown here is derived from an EMBL/GenBank/DDBJ whole genome shotgun (WGS) entry which is preliminary data.</text>
</comment>
<comment type="catalytic activity">
    <reaction evidence="14">
        <text>L-lysine + NADPH + O2 = N(6)-hydroxy-L-lysine + NADP(+) + H2O</text>
        <dbReference type="Rhea" id="RHEA:23228"/>
        <dbReference type="ChEBI" id="CHEBI:15377"/>
        <dbReference type="ChEBI" id="CHEBI:15379"/>
        <dbReference type="ChEBI" id="CHEBI:32551"/>
        <dbReference type="ChEBI" id="CHEBI:57783"/>
        <dbReference type="ChEBI" id="CHEBI:57820"/>
        <dbReference type="ChEBI" id="CHEBI:58349"/>
        <dbReference type="EC" id="1.14.13.59"/>
    </reaction>
</comment>
<evidence type="ECO:0000256" key="1">
    <source>
        <dbReference type="ARBA" id="ARBA00001974"/>
    </source>
</evidence>
<evidence type="ECO:0000256" key="2">
    <source>
        <dbReference type="ARBA" id="ARBA00004924"/>
    </source>
</evidence>
<evidence type="ECO:0000256" key="10">
    <source>
        <dbReference type="ARBA" id="ARBA00029939"/>
    </source>
</evidence>
<evidence type="ECO:0000256" key="14">
    <source>
        <dbReference type="ARBA" id="ARBA00048407"/>
    </source>
</evidence>
<sequence>MLDLLIIGAGPYGISLAAHAAARGLSYVLLGYPMHFWKNQMPQNMFIRTQPDVIALSDERGEYTLQRFAQETHTKITVPLPRPVFLDYAFWFADKTGVEFTSELVVRLDGIPGGYSALTETDRIFTARHTVVATGLQHYAYIPEVFAGLPGSLVSHTFRYTDFSAFSGRRVAVLGSGQSAWEAAALLHLSGSDIELIYRREAPHYSVGNGSGMELIQLADAFYDLPLENKLEKWTTSSASIAAFLRPYVEGKVPETAHVSVEKAKALPGDKLHLLLSSGEERIVDHLIAATGYRIALDRVPFLSEELLMHVERETYNGRGFPRLNAHFESSVPGLFFAGPLASHSHGPAFRFIAGLGKTCRSIIPMICRNLSDSTKKL</sequence>
<dbReference type="EC" id="1.14.13.59" evidence="4"/>
<organism evidence="15 16">
    <name type="scientific">Paenibacillus vulneris</name>
    <dbReference type="NCBI Taxonomy" id="1133364"/>
    <lineage>
        <taxon>Bacteria</taxon>
        <taxon>Bacillati</taxon>
        <taxon>Bacillota</taxon>
        <taxon>Bacilli</taxon>
        <taxon>Bacillales</taxon>
        <taxon>Paenibacillaceae</taxon>
        <taxon>Paenibacillus</taxon>
    </lineage>
</organism>